<dbReference type="Proteomes" id="UP000711736">
    <property type="component" value="Unassembled WGS sequence"/>
</dbReference>
<keyword evidence="1" id="KW-0472">Membrane</keyword>
<sequence>MIIEGKDGRPDLSHATPEEIHELILREKGNPTPLELDPQHRLEVAAAKGDRDAIKELDDRKKEAFENSAANGGPTLKYGEHGLFALSVENLRGPKPGGRVFSRKGVVLKALLFVVLFVASVVVQVAFMAVTKANGGGDWWPVAVFYSVVPLAVVVFLLSALSPFAVLLVGSVWPRLTRVYVPLAVLAMLAGGSFVGQEIGRVWLWYMYVVPGRWPADSFVDLSSYTGQSAPLYQPSLSWAWIPGLAAGLLILVAYFVMASNSSSVWGVPLAMVASGGGVVSLIVALGIMLSRHAGWFVMACVPVVALFAIMYAFSETAAIEFCVKHKREACGEWSAAFWITVELMVFLGICTALPMSV</sequence>
<evidence type="ECO:0000313" key="2">
    <source>
        <dbReference type="EMBL" id="MBT1174514.1"/>
    </source>
</evidence>
<keyword evidence="1" id="KW-0812">Transmembrane</keyword>
<feature type="transmembrane region" description="Helical" evidence="1">
    <location>
        <begin position="239"/>
        <end position="258"/>
    </location>
</feature>
<gene>
    <name evidence="2" type="ORF">JS530_03145</name>
</gene>
<keyword evidence="1" id="KW-1133">Transmembrane helix</keyword>
<proteinExistence type="predicted"/>
<evidence type="ECO:0000313" key="3">
    <source>
        <dbReference type="Proteomes" id="UP000711736"/>
    </source>
</evidence>
<feature type="transmembrane region" description="Helical" evidence="1">
    <location>
        <begin position="296"/>
        <end position="315"/>
    </location>
</feature>
<organism evidence="2 3">
    <name type="scientific">Bifidobacterium colobi</name>
    <dbReference type="NCBI Taxonomy" id="2809026"/>
    <lineage>
        <taxon>Bacteria</taxon>
        <taxon>Bacillati</taxon>
        <taxon>Actinomycetota</taxon>
        <taxon>Actinomycetes</taxon>
        <taxon>Bifidobacteriales</taxon>
        <taxon>Bifidobacteriaceae</taxon>
        <taxon>Bifidobacterium</taxon>
    </lineage>
</organism>
<evidence type="ECO:0008006" key="4">
    <source>
        <dbReference type="Google" id="ProtNLM"/>
    </source>
</evidence>
<accession>A0ABS5UV53</accession>
<keyword evidence="3" id="KW-1185">Reference proteome</keyword>
<feature type="transmembrane region" description="Helical" evidence="1">
    <location>
        <begin position="179"/>
        <end position="197"/>
    </location>
</feature>
<comment type="caution">
    <text evidence="2">The sequence shown here is derived from an EMBL/GenBank/DDBJ whole genome shotgun (WGS) entry which is preliminary data.</text>
</comment>
<dbReference type="RefSeq" id="WP_214375767.1">
    <property type="nucleotide sequence ID" value="NZ_JAFEJU010000002.1"/>
</dbReference>
<feature type="transmembrane region" description="Helical" evidence="1">
    <location>
        <begin position="336"/>
        <end position="356"/>
    </location>
</feature>
<feature type="transmembrane region" description="Helical" evidence="1">
    <location>
        <begin position="106"/>
        <end position="131"/>
    </location>
</feature>
<name>A0ABS5UV53_9BIFI</name>
<feature type="transmembrane region" description="Helical" evidence="1">
    <location>
        <begin position="143"/>
        <end position="167"/>
    </location>
</feature>
<evidence type="ECO:0000256" key="1">
    <source>
        <dbReference type="SAM" id="Phobius"/>
    </source>
</evidence>
<dbReference type="EMBL" id="JAFEJU010000002">
    <property type="protein sequence ID" value="MBT1174514.1"/>
    <property type="molecule type" value="Genomic_DNA"/>
</dbReference>
<feature type="transmembrane region" description="Helical" evidence="1">
    <location>
        <begin position="270"/>
        <end position="290"/>
    </location>
</feature>
<reference evidence="2 3" key="1">
    <citation type="journal article" date="2021" name="Environ. Microbiol.">
        <title>Genetic insights into the dark matter of the mammalian gut microbiota through targeted genome reconstruction.</title>
        <authorList>
            <person name="Lugli G.A."/>
            <person name="Alessandri G."/>
            <person name="Milani C."/>
            <person name="Viappiani A."/>
            <person name="Fontana F."/>
            <person name="Tarracchini C."/>
            <person name="Mancabelli L."/>
            <person name="Argentini C."/>
            <person name="Ruiz L."/>
            <person name="Margolles A."/>
            <person name="van Sinderen D."/>
            <person name="Turroni F."/>
            <person name="Ventura M."/>
        </authorList>
    </citation>
    <scope>NUCLEOTIDE SEQUENCE [LARGE SCALE GENOMIC DNA]</scope>
    <source>
        <strain evidence="2 3">LC6</strain>
    </source>
</reference>
<protein>
    <recommendedName>
        <fullName evidence="4">ABC transporter permease</fullName>
    </recommendedName>
</protein>